<dbReference type="Gene3D" id="1.10.472.80">
    <property type="entry name" value="Ypt/Rab-GAP domain of gyp1p, domain 3"/>
    <property type="match status" value="1"/>
</dbReference>
<dbReference type="OrthoDB" id="294251at2759"/>
<feature type="region of interest" description="Disordered" evidence="1">
    <location>
        <begin position="137"/>
        <end position="160"/>
    </location>
</feature>
<protein>
    <recommendedName>
        <fullName evidence="6">Rab-GAP TBC domain-containing protein</fullName>
    </recommendedName>
</protein>
<dbReference type="GO" id="GO:0031267">
    <property type="term" value="F:small GTPase binding"/>
    <property type="evidence" value="ECO:0007669"/>
    <property type="project" value="TreeGrafter"/>
</dbReference>
<dbReference type="FunCoup" id="A0A2P6NAE6">
    <property type="interactions" value="19"/>
</dbReference>
<keyword evidence="5" id="KW-1185">Reference proteome</keyword>
<dbReference type="PROSITE" id="PS50086">
    <property type="entry name" value="TBC_RABGAP"/>
    <property type="match status" value="1"/>
</dbReference>
<dbReference type="SUPFAM" id="SSF47473">
    <property type="entry name" value="EF-hand"/>
    <property type="match status" value="1"/>
</dbReference>
<dbReference type="SMART" id="SM00164">
    <property type="entry name" value="TBC"/>
    <property type="match status" value="1"/>
</dbReference>
<dbReference type="PANTHER" id="PTHR47219">
    <property type="entry name" value="RAB GTPASE-ACTIVATING PROTEIN 1-LIKE"/>
    <property type="match status" value="1"/>
</dbReference>
<evidence type="ECO:0000259" key="3">
    <source>
        <dbReference type="PROSITE" id="PS50222"/>
    </source>
</evidence>
<dbReference type="InParanoid" id="A0A2P6NAE6"/>
<dbReference type="InterPro" id="IPR000195">
    <property type="entry name" value="Rab-GAP-TBC_dom"/>
</dbReference>
<feature type="domain" description="Rab-GAP TBC" evidence="2">
    <location>
        <begin position="231"/>
        <end position="416"/>
    </location>
</feature>
<feature type="compositionally biased region" description="Low complexity" evidence="1">
    <location>
        <begin position="691"/>
        <end position="716"/>
    </location>
</feature>
<dbReference type="Pfam" id="PF00566">
    <property type="entry name" value="RabGAP-TBC"/>
    <property type="match status" value="1"/>
</dbReference>
<dbReference type="GO" id="GO:0005096">
    <property type="term" value="F:GTPase activator activity"/>
    <property type="evidence" value="ECO:0007669"/>
    <property type="project" value="TreeGrafter"/>
</dbReference>
<evidence type="ECO:0000313" key="5">
    <source>
        <dbReference type="Proteomes" id="UP000241769"/>
    </source>
</evidence>
<dbReference type="GO" id="GO:0005509">
    <property type="term" value="F:calcium ion binding"/>
    <property type="evidence" value="ECO:0007669"/>
    <property type="project" value="InterPro"/>
</dbReference>
<dbReference type="InterPro" id="IPR011992">
    <property type="entry name" value="EF-hand-dom_pair"/>
</dbReference>
<dbReference type="InterPro" id="IPR002048">
    <property type="entry name" value="EF_hand_dom"/>
</dbReference>
<dbReference type="Gene3D" id="1.10.8.270">
    <property type="entry name" value="putative rabgap domain of human tbc1 domain family member 14 like domains"/>
    <property type="match status" value="1"/>
</dbReference>
<dbReference type="InterPro" id="IPR035969">
    <property type="entry name" value="Rab-GAP_TBC_sf"/>
</dbReference>
<evidence type="ECO:0000259" key="2">
    <source>
        <dbReference type="PROSITE" id="PS50086"/>
    </source>
</evidence>
<dbReference type="FunFam" id="1.10.8.270:FF:000026">
    <property type="entry name" value="TBC (Tre-2/Bub2/Cdc16) domain family"/>
    <property type="match status" value="1"/>
</dbReference>
<name>A0A2P6NAE6_9EUKA</name>
<sequence length="716" mass="82545">MWEDQSSSDEEGHKLSTLPELNSRLRAKSSSNPNGLEIRNRTMSSSSSSQSEMPIAIMSGIHSDRIIRQQKKSSPSLTNSASSQDIENQRDLYGFVIKSAYSDEYRDFMDSYIVQLQNQIESFGHFVEAHQSDLNEGHLPWARPDSRPSTPYGERKGSQDLNESPIEVTATYITNTPTKHQTQPDIASPSVKSLEKLGLRVSNYLMSASKSSETIFSPSPKEQFLQMVKKGIPPQYRPTFWRVFSGTDQVMTMSKGLYQQILDDHSEEVSLAVQQIEKDINRTFSTNIGSFSRESLKRVLVAYSWKNPRVGYCQAMNFIAAGLLIFMSEEEAFWMLAFVVERLLPNYFNETVSGSRVDAVILNKYISKRMPKLYKHLNQVQFNVLVFSAQWLMCLFITSVPNETAFRIWDVIFYLGPKVIFEVALSILHLLEKPLLEMNDETDIGVFIGEEVSKLFDADQIFQTTLKPLDARKITKMREEIMREIEMETKQRTCNFEHEELVKSTHFELKEIVELRRQFNCLDLKHEQLDNAQFSKIMHQTFPEWLPEEETFITRLFDTLDESHKHHLHFKELIGGLSSLCRGSIDERMDLCFQTFDTDRVQGISQDNMHNVLSAIYHLYHRDDSSTEVTFYVDLLFKMSREENKGDTDRVDVKTFKSVLPMQPFIMKCFLLDQPKHQRMPVLRQTTGLKNSNELTRSSSSSSPGSVLNSVLDKLR</sequence>
<comment type="caution">
    <text evidence="4">The sequence shown here is derived from an EMBL/GenBank/DDBJ whole genome shotgun (WGS) entry which is preliminary data.</text>
</comment>
<gene>
    <name evidence="4" type="ORF">PROFUN_11354</name>
</gene>
<reference evidence="4 5" key="1">
    <citation type="journal article" date="2018" name="Genome Biol. Evol.">
        <title>Multiple Roots of Fruiting Body Formation in Amoebozoa.</title>
        <authorList>
            <person name="Hillmann F."/>
            <person name="Forbes G."/>
            <person name="Novohradska S."/>
            <person name="Ferling I."/>
            <person name="Riege K."/>
            <person name="Groth M."/>
            <person name="Westermann M."/>
            <person name="Marz M."/>
            <person name="Spaller T."/>
            <person name="Winckler T."/>
            <person name="Schaap P."/>
            <person name="Glockner G."/>
        </authorList>
    </citation>
    <scope>NUCLEOTIDE SEQUENCE [LARGE SCALE GENOMIC DNA]</scope>
    <source>
        <strain evidence="4 5">Jena</strain>
    </source>
</reference>
<dbReference type="EMBL" id="MDYQ01000135">
    <property type="protein sequence ID" value="PRP80913.1"/>
    <property type="molecule type" value="Genomic_DNA"/>
</dbReference>
<dbReference type="PANTHER" id="PTHR47219:SF20">
    <property type="entry name" value="TBC1 DOMAIN FAMILY MEMBER 2B"/>
    <property type="match status" value="1"/>
</dbReference>
<accession>A0A2P6NAE6</accession>
<organism evidence="4 5">
    <name type="scientific">Planoprotostelium fungivorum</name>
    <dbReference type="NCBI Taxonomy" id="1890364"/>
    <lineage>
        <taxon>Eukaryota</taxon>
        <taxon>Amoebozoa</taxon>
        <taxon>Evosea</taxon>
        <taxon>Variosea</taxon>
        <taxon>Cavosteliida</taxon>
        <taxon>Cavosteliaceae</taxon>
        <taxon>Planoprotostelium</taxon>
    </lineage>
</organism>
<feature type="domain" description="EF-hand" evidence="3">
    <location>
        <begin position="548"/>
        <end position="583"/>
    </location>
</feature>
<dbReference type="AlphaFoldDB" id="A0A2P6NAE6"/>
<dbReference type="STRING" id="1890364.A0A2P6NAE6"/>
<dbReference type="Proteomes" id="UP000241769">
    <property type="component" value="Unassembled WGS sequence"/>
</dbReference>
<evidence type="ECO:0000256" key="1">
    <source>
        <dbReference type="SAM" id="MobiDB-lite"/>
    </source>
</evidence>
<dbReference type="PROSITE" id="PS50222">
    <property type="entry name" value="EF_HAND_2"/>
    <property type="match status" value="1"/>
</dbReference>
<feature type="region of interest" description="Disordered" evidence="1">
    <location>
        <begin position="1"/>
        <end position="52"/>
    </location>
</feature>
<dbReference type="Gene3D" id="1.10.238.10">
    <property type="entry name" value="EF-hand"/>
    <property type="match status" value="1"/>
</dbReference>
<dbReference type="InterPro" id="IPR050302">
    <property type="entry name" value="Rab_GAP_TBC_domain"/>
</dbReference>
<dbReference type="SUPFAM" id="SSF47923">
    <property type="entry name" value="Ypt/Rab-GAP domain of gyp1p"/>
    <property type="match status" value="2"/>
</dbReference>
<evidence type="ECO:0008006" key="6">
    <source>
        <dbReference type="Google" id="ProtNLM"/>
    </source>
</evidence>
<evidence type="ECO:0000313" key="4">
    <source>
        <dbReference type="EMBL" id="PRP80913.1"/>
    </source>
</evidence>
<feature type="region of interest" description="Disordered" evidence="1">
    <location>
        <begin position="686"/>
        <end position="716"/>
    </location>
</feature>
<proteinExistence type="predicted"/>